<proteinExistence type="predicted"/>
<dbReference type="PANTHER" id="PTHR10900:SF77">
    <property type="entry name" value="FI19380P1"/>
    <property type="match status" value="1"/>
</dbReference>
<evidence type="ECO:0000256" key="2">
    <source>
        <dbReference type="SAM" id="Phobius"/>
    </source>
</evidence>
<evidence type="ECO:0000259" key="4">
    <source>
        <dbReference type="PROSITE" id="PS50213"/>
    </source>
</evidence>
<feature type="compositionally biased region" description="Polar residues" evidence="1">
    <location>
        <begin position="953"/>
        <end position="975"/>
    </location>
</feature>
<dbReference type="InterPro" id="IPR000782">
    <property type="entry name" value="FAS1_domain"/>
</dbReference>
<evidence type="ECO:0000313" key="5">
    <source>
        <dbReference type="EMBL" id="SGZ38207.1"/>
    </source>
</evidence>
<keyword evidence="2" id="KW-1133">Transmembrane helix</keyword>
<dbReference type="SMART" id="SM00554">
    <property type="entry name" value="FAS1"/>
    <property type="match status" value="1"/>
</dbReference>
<keyword evidence="6" id="KW-1185">Reference proteome</keyword>
<organism evidence="5 6">
    <name type="scientific">Hanseniaspora guilliermondii</name>
    <dbReference type="NCBI Taxonomy" id="56406"/>
    <lineage>
        <taxon>Eukaryota</taxon>
        <taxon>Fungi</taxon>
        <taxon>Dikarya</taxon>
        <taxon>Ascomycota</taxon>
        <taxon>Saccharomycotina</taxon>
        <taxon>Saccharomycetes</taxon>
        <taxon>Saccharomycodales</taxon>
        <taxon>Saccharomycodaceae</taxon>
        <taxon>Hanseniaspora</taxon>
    </lineage>
</organism>
<name>A0A1L0CTZ7_9ASCO</name>
<sequence length="975" mass="111407">MQIDMLFIILIFYVYSIQGIEEAKNNVLVSKHKEKDLLRTRYTTVVDVLADNIDKFNNILNFFREADLINFLNEINSTEFTLLIPNDNYFTEWDESLLGSFDVNKSIIFDRLIDLKTNFSSSVDSLMISWGYYPLVFETFNGKVSYYQQGHMLDDFSYDIDDKRGEVINLGSDLINRPTEQDCQIYETTHLLPLEKLKINDFLYAYSKKDVTTNYLSNLLQFYETDFQYLRSFINNTFIVTKDDNIEKLFDYDMIKLKYIFGTDPEVFATEFDFDDTIKSELIKDQKNFLNGTIIKGLLGPGLDAGGQIETLNGHSPYSLQYKVEDGGYKISINDFISESSPNIVSFRDLEDLENHHGERYGLSYIFNSFEVDISHINFTMQKYLIGLNAYDFLQEMHFRDLSYLLATKNNSTLFIYVDEYLNTANGFSYEGFSKKNLIYHFTEQIIDIENDFRNTEKAQTFHTDSFSNTKSILYNSMLCNFNKIMGKHCQKLKIMKTENDQYFINTLYSYQILNARDPISVGNSYIYIISEPLELPGSIIQSVGKELIHSSQSLLFLQNLNLLNLPLNTNGYTIFLPSDNAWQAMDLNIEYLKKNISVLNKFLKSYILEGLIYSDIKTTGKYYNLEGEPFIVSRIREDDNSVELISNKQDVLVHKGHDILFEQGVIHPIDSLSYPPDIQITLLDLMQTTGSGLDFMIFLGEISELKELVTSNQNYSFIVPTSSAMLKDDQFNVNSTDFIDLMKLHIIDSNSTALMKNCTGVETQISTLLDNTVVYCKAIEIANKPPALFLILKNKQGDEKKIRVLQQGCQTGNVDSCIYIVDDPVSLKWIKSNTLLELHMNLSWQSFVMGLVVGIFALLGGQTFKVLLKNYRKELSALEADEYEPVGNGTIRSSSHTINGSSINCNPSQHSLLYDENNQLVGAKYGSIAQPPGGSIQQQPGLSAGNFEAGYSENSQSRPISVQKQKSQLFATEF</sequence>
<feature type="region of interest" description="Disordered" evidence="1">
    <location>
        <begin position="933"/>
        <end position="975"/>
    </location>
</feature>
<dbReference type="EMBL" id="FQNF01000005">
    <property type="protein sequence ID" value="SGZ38207.1"/>
    <property type="molecule type" value="Genomic_DNA"/>
</dbReference>
<keyword evidence="2" id="KW-0812">Transmembrane</keyword>
<feature type="compositionally biased region" description="Low complexity" evidence="1">
    <location>
        <begin position="933"/>
        <end position="942"/>
    </location>
</feature>
<gene>
    <name evidence="5" type="ORF">HGUI_00407</name>
</gene>
<dbReference type="PANTHER" id="PTHR10900">
    <property type="entry name" value="PERIOSTIN-RELATED"/>
    <property type="match status" value="1"/>
</dbReference>
<dbReference type="InterPro" id="IPR050904">
    <property type="entry name" value="Adhesion/Biosynth-related"/>
</dbReference>
<feature type="chain" id="PRO_5009680825" description="FAS1 domain-containing protein" evidence="3">
    <location>
        <begin position="20"/>
        <end position="975"/>
    </location>
</feature>
<feature type="domain" description="FAS1" evidence="4">
    <location>
        <begin position="541"/>
        <end position="674"/>
    </location>
</feature>
<evidence type="ECO:0000256" key="3">
    <source>
        <dbReference type="SAM" id="SignalP"/>
    </source>
</evidence>
<dbReference type="AlphaFoldDB" id="A0A1L0CTZ7"/>
<dbReference type="OrthoDB" id="286301at2759"/>
<dbReference type="InterPro" id="IPR036378">
    <property type="entry name" value="FAS1_dom_sf"/>
</dbReference>
<dbReference type="GO" id="GO:0000329">
    <property type="term" value="C:fungal-type vacuole membrane"/>
    <property type="evidence" value="ECO:0007669"/>
    <property type="project" value="TreeGrafter"/>
</dbReference>
<reference evidence="6" key="1">
    <citation type="submission" date="2016-11" db="EMBL/GenBank/DDBJ databases">
        <authorList>
            <person name="Guldener U."/>
        </authorList>
    </citation>
    <scope>NUCLEOTIDE SEQUENCE [LARGE SCALE GENOMIC DNA]</scope>
</reference>
<dbReference type="Gene3D" id="2.30.180.10">
    <property type="entry name" value="FAS1 domain"/>
    <property type="match status" value="1"/>
</dbReference>
<accession>A0A1L0CTZ7</accession>
<feature type="signal peptide" evidence="3">
    <location>
        <begin position="1"/>
        <end position="19"/>
    </location>
</feature>
<dbReference type="VEuPathDB" id="FungiDB:HGUI_00407"/>
<dbReference type="PROSITE" id="PS50213">
    <property type="entry name" value="FAS1"/>
    <property type="match status" value="1"/>
</dbReference>
<protein>
    <recommendedName>
        <fullName evidence="4">FAS1 domain-containing protein</fullName>
    </recommendedName>
</protein>
<dbReference type="GO" id="GO:0016236">
    <property type="term" value="P:macroautophagy"/>
    <property type="evidence" value="ECO:0007669"/>
    <property type="project" value="TreeGrafter"/>
</dbReference>
<keyword evidence="2" id="KW-0472">Membrane</keyword>
<dbReference type="Pfam" id="PF02469">
    <property type="entry name" value="Fasciclin"/>
    <property type="match status" value="1"/>
</dbReference>
<feature type="transmembrane region" description="Helical" evidence="2">
    <location>
        <begin position="848"/>
        <end position="869"/>
    </location>
</feature>
<dbReference type="SUPFAM" id="SSF82153">
    <property type="entry name" value="FAS1 domain"/>
    <property type="match status" value="2"/>
</dbReference>
<keyword evidence="3" id="KW-0732">Signal</keyword>
<evidence type="ECO:0000256" key="1">
    <source>
        <dbReference type="SAM" id="MobiDB-lite"/>
    </source>
</evidence>
<dbReference type="Proteomes" id="UP000183365">
    <property type="component" value="Unassembled WGS sequence"/>
</dbReference>
<evidence type="ECO:0000313" key="6">
    <source>
        <dbReference type="Proteomes" id="UP000183365"/>
    </source>
</evidence>